<evidence type="ECO:0000313" key="4">
    <source>
        <dbReference type="EMBL" id="QNK00134.1"/>
    </source>
</evidence>
<dbReference type="GO" id="GO:0016787">
    <property type="term" value="F:hydrolase activity"/>
    <property type="evidence" value="ECO:0007669"/>
    <property type="project" value="UniProtKB-KW"/>
</dbReference>
<keyword evidence="1 4" id="KW-0378">Hydrolase</keyword>
<evidence type="ECO:0000313" key="5">
    <source>
        <dbReference type="Proteomes" id="UP000515873"/>
    </source>
</evidence>
<protein>
    <submittedName>
        <fullName evidence="4">Alpha/beta hydrolase</fullName>
    </submittedName>
</protein>
<name>A0A7G8Q026_9GAMM</name>
<dbReference type="PROSITE" id="PS51257">
    <property type="entry name" value="PROKAR_LIPOPROTEIN"/>
    <property type="match status" value="1"/>
</dbReference>
<reference evidence="4 5" key="1">
    <citation type="submission" date="2020-08" db="EMBL/GenBank/DDBJ databases">
        <title>Dyella sp. G9 isolated from forest soil.</title>
        <authorList>
            <person name="Fu J."/>
            <person name="Qiu L."/>
        </authorList>
    </citation>
    <scope>NUCLEOTIDE SEQUENCE [LARGE SCALE GENOMIC DNA]</scope>
    <source>
        <strain evidence="4 5">G9</strain>
    </source>
</reference>
<gene>
    <name evidence="4" type="ORF">H8F01_13475</name>
</gene>
<dbReference type="RefSeq" id="WP_187055614.1">
    <property type="nucleotide sequence ID" value="NZ_CP060412.1"/>
</dbReference>
<sequence>MAIWRGVFAMVLALGCLTTARAADVRRDLAYGNSPGQRLDVYLPASPHASPIILMVHGGAWMFGDKASRGVVEPKATHWTQAGYVFVSVDYRLWPKAGPLQQAGDVADALAYVQKHAGEWGADSSRVVLMGHSAGAHLVALLSSSPPLATAHGATRWLGTVSLDSGAIDVAGIMGGPHAGFYDRVFGEDPARWSEASPIDRLGRDALPILLVCSSQRKESCPHNQAYAAKARQLGVQVSVLPEPLTHGDINATLGEPGGYTAAVDAFLHTLGLP</sequence>
<dbReference type="SUPFAM" id="SSF53474">
    <property type="entry name" value="alpha/beta-Hydrolases"/>
    <property type="match status" value="1"/>
</dbReference>
<evidence type="ECO:0000259" key="3">
    <source>
        <dbReference type="Pfam" id="PF20434"/>
    </source>
</evidence>
<dbReference type="EMBL" id="CP060412">
    <property type="protein sequence ID" value="QNK00134.1"/>
    <property type="molecule type" value="Genomic_DNA"/>
</dbReference>
<feature type="domain" description="BD-FAE-like" evidence="3">
    <location>
        <begin position="39"/>
        <end position="143"/>
    </location>
</feature>
<evidence type="ECO:0000256" key="1">
    <source>
        <dbReference type="ARBA" id="ARBA00022801"/>
    </source>
</evidence>
<keyword evidence="5" id="KW-1185">Reference proteome</keyword>
<organism evidence="4 5">
    <name type="scientific">Dyella telluris</name>
    <dbReference type="NCBI Taxonomy" id="2763498"/>
    <lineage>
        <taxon>Bacteria</taxon>
        <taxon>Pseudomonadati</taxon>
        <taxon>Pseudomonadota</taxon>
        <taxon>Gammaproteobacteria</taxon>
        <taxon>Lysobacterales</taxon>
        <taxon>Rhodanobacteraceae</taxon>
        <taxon>Dyella</taxon>
    </lineage>
</organism>
<dbReference type="PANTHER" id="PTHR48081">
    <property type="entry name" value="AB HYDROLASE SUPERFAMILY PROTEIN C4A8.06C"/>
    <property type="match status" value="1"/>
</dbReference>
<feature type="chain" id="PRO_5028903581" evidence="2">
    <location>
        <begin position="23"/>
        <end position="274"/>
    </location>
</feature>
<dbReference type="Pfam" id="PF20434">
    <property type="entry name" value="BD-FAE"/>
    <property type="match status" value="1"/>
</dbReference>
<dbReference type="Gene3D" id="3.40.50.1820">
    <property type="entry name" value="alpha/beta hydrolase"/>
    <property type="match status" value="1"/>
</dbReference>
<dbReference type="InterPro" id="IPR049492">
    <property type="entry name" value="BD-FAE-like_dom"/>
</dbReference>
<dbReference type="InterPro" id="IPR050300">
    <property type="entry name" value="GDXG_lipolytic_enzyme"/>
</dbReference>
<dbReference type="AlphaFoldDB" id="A0A7G8Q026"/>
<accession>A0A7G8Q026</accession>
<feature type="signal peptide" evidence="2">
    <location>
        <begin position="1"/>
        <end position="22"/>
    </location>
</feature>
<keyword evidence="2" id="KW-0732">Signal</keyword>
<dbReference type="KEGG" id="dtl:H8F01_13475"/>
<dbReference type="PANTHER" id="PTHR48081:SF33">
    <property type="entry name" value="KYNURENINE FORMAMIDASE"/>
    <property type="match status" value="1"/>
</dbReference>
<proteinExistence type="predicted"/>
<dbReference type="InterPro" id="IPR029058">
    <property type="entry name" value="AB_hydrolase_fold"/>
</dbReference>
<dbReference type="Proteomes" id="UP000515873">
    <property type="component" value="Chromosome"/>
</dbReference>
<evidence type="ECO:0000256" key="2">
    <source>
        <dbReference type="SAM" id="SignalP"/>
    </source>
</evidence>